<gene>
    <name evidence="1" type="ORF">E2C01_026438</name>
</gene>
<accession>A0A5B7EIR5</accession>
<name>A0A5B7EIR5_PORTR</name>
<protein>
    <submittedName>
        <fullName evidence="1">Uncharacterized protein</fullName>
    </submittedName>
</protein>
<reference evidence="1 2" key="1">
    <citation type="submission" date="2019-05" db="EMBL/GenBank/DDBJ databases">
        <title>Another draft genome of Portunus trituberculatus and its Hox gene families provides insights of decapod evolution.</title>
        <authorList>
            <person name="Jeong J.-H."/>
            <person name="Song I."/>
            <person name="Kim S."/>
            <person name="Choi T."/>
            <person name="Kim D."/>
            <person name="Ryu S."/>
            <person name="Kim W."/>
        </authorList>
    </citation>
    <scope>NUCLEOTIDE SEQUENCE [LARGE SCALE GENOMIC DNA]</scope>
    <source>
        <tissue evidence="1">Muscle</tissue>
    </source>
</reference>
<evidence type="ECO:0000313" key="2">
    <source>
        <dbReference type="Proteomes" id="UP000324222"/>
    </source>
</evidence>
<dbReference type="EMBL" id="VSRR010002758">
    <property type="protein sequence ID" value="MPC33096.1"/>
    <property type="molecule type" value="Genomic_DNA"/>
</dbReference>
<proteinExistence type="predicted"/>
<comment type="caution">
    <text evidence="1">The sequence shown here is derived from an EMBL/GenBank/DDBJ whole genome shotgun (WGS) entry which is preliminary data.</text>
</comment>
<sequence length="75" mass="8424">MFNAWALKHPALSRERRDLAQESGGEHILAGRWSGLNYRKCVKDEFVVRKKGGRVGLKDEKGVAGESEKLKAIED</sequence>
<organism evidence="1 2">
    <name type="scientific">Portunus trituberculatus</name>
    <name type="common">Swimming crab</name>
    <name type="synonym">Neptunus trituberculatus</name>
    <dbReference type="NCBI Taxonomy" id="210409"/>
    <lineage>
        <taxon>Eukaryota</taxon>
        <taxon>Metazoa</taxon>
        <taxon>Ecdysozoa</taxon>
        <taxon>Arthropoda</taxon>
        <taxon>Crustacea</taxon>
        <taxon>Multicrustacea</taxon>
        <taxon>Malacostraca</taxon>
        <taxon>Eumalacostraca</taxon>
        <taxon>Eucarida</taxon>
        <taxon>Decapoda</taxon>
        <taxon>Pleocyemata</taxon>
        <taxon>Brachyura</taxon>
        <taxon>Eubrachyura</taxon>
        <taxon>Portunoidea</taxon>
        <taxon>Portunidae</taxon>
        <taxon>Portuninae</taxon>
        <taxon>Portunus</taxon>
    </lineage>
</organism>
<dbReference type="AlphaFoldDB" id="A0A5B7EIR5"/>
<dbReference type="Proteomes" id="UP000324222">
    <property type="component" value="Unassembled WGS sequence"/>
</dbReference>
<evidence type="ECO:0000313" key="1">
    <source>
        <dbReference type="EMBL" id="MPC33096.1"/>
    </source>
</evidence>
<keyword evidence="2" id="KW-1185">Reference proteome</keyword>